<proteinExistence type="predicted"/>
<name>A0A6A4SWE4_SCOMX</name>
<evidence type="ECO:0000313" key="2">
    <source>
        <dbReference type="Proteomes" id="UP000438429"/>
    </source>
</evidence>
<organism evidence="1 2">
    <name type="scientific">Scophthalmus maximus</name>
    <name type="common">Turbot</name>
    <name type="synonym">Psetta maxima</name>
    <dbReference type="NCBI Taxonomy" id="52904"/>
    <lineage>
        <taxon>Eukaryota</taxon>
        <taxon>Metazoa</taxon>
        <taxon>Chordata</taxon>
        <taxon>Craniata</taxon>
        <taxon>Vertebrata</taxon>
        <taxon>Euteleostomi</taxon>
        <taxon>Actinopterygii</taxon>
        <taxon>Neopterygii</taxon>
        <taxon>Teleostei</taxon>
        <taxon>Neoteleostei</taxon>
        <taxon>Acanthomorphata</taxon>
        <taxon>Carangaria</taxon>
        <taxon>Pleuronectiformes</taxon>
        <taxon>Pleuronectoidei</taxon>
        <taxon>Scophthalmidae</taxon>
        <taxon>Scophthalmus</taxon>
    </lineage>
</organism>
<accession>A0A6A4SWE4</accession>
<sequence>MLLSDNGQITVQQAIIATVRFTLCDFTELQQSHGTARTASSSSNILQRESISSMYNNNKNTLRLHRTINHYTAALWCVYGSVVPLQTLCCKVLQPNPYMTTHLQRE</sequence>
<comment type="caution">
    <text evidence="1">The sequence shown here is derived from an EMBL/GenBank/DDBJ whole genome shotgun (WGS) entry which is preliminary data.</text>
</comment>
<dbReference type="EMBL" id="VEVO01000011">
    <property type="protein sequence ID" value="KAF0035321.1"/>
    <property type="molecule type" value="Genomic_DNA"/>
</dbReference>
<dbReference type="Proteomes" id="UP000438429">
    <property type="component" value="Unassembled WGS sequence"/>
</dbReference>
<gene>
    <name evidence="1" type="ORF">F2P81_013079</name>
</gene>
<protein>
    <submittedName>
        <fullName evidence="1">Uncharacterized protein</fullName>
    </submittedName>
</protein>
<dbReference type="AlphaFoldDB" id="A0A6A4SWE4"/>
<reference evidence="1 2" key="1">
    <citation type="submission" date="2019-06" db="EMBL/GenBank/DDBJ databases">
        <title>Draft genomes of female and male turbot (Scophthalmus maximus).</title>
        <authorList>
            <person name="Xu H."/>
            <person name="Xu X.-W."/>
            <person name="Shao C."/>
            <person name="Chen S."/>
        </authorList>
    </citation>
    <scope>NUCLEOTIDE SEQUENCE [LARGE SCALE GENOMIC DNA]</scope>
    <source>
        <strain evidence="1">Ysfricsl-2016a</strain>
        <tissue evidence="1">Blood</tissue>
    </source>
</reference>
<evidence type="ECO:0000313" key="1">
    <source>
        <dbReference type="EMBL" id="KAF0035321.1"/>
    </source>
</evidence>